<dbReference type="PANTHER" id="PTHR42923">
    <property type="entry name" value="PROTOPORPHYRINOGEN OXIDASE"/>
    <property type="match status" value="1"/>
</dbReference>
<dbReference type="Pfam" id="PF01593">
    <property type="entry name" value="Amino_oxidase"/>
    <property type="match status" value="1"/>
</dbReference>
<name>A0A2S8G4Y3_9BACT</name>
<evidence type="ECO:0000313" key="5">
    <source>
        <dbReference type="EMBL" id="PQO39512.1"/>
    </source>
</evidence>
<comment type="caution">
    <text evidence="5">The sequence shown here is derived from an EMBL/GenBank/DDBJ whole genome shotgun (WGS) entry which is preliminary data.</text>
</comment>
<feature type="binding site" evidence="3">
    <location>
        <begin position="32"/>
        <end position="33"/>
    </location>
    <ligand>
        <name>FAD</name>
        <dbReference type="ChEBI" id="CHEBI:57692"/>
    </ligand>
</feature>
<dbReference type="SUPFAM" id="SSF51905">
    <property type="entry name" value="FAD/NAD(P)-binding domain"/>
    <property type="match status" value="1"/>
</dbReference>
<evidence type="ECO:0000259" key="4">
    <source>
        <dbReference type="Pfam" id="PF01593"/>
    </source>
</evidence>
<dbReference type="Gene3D" id="3.50.50.60">
    <property type="entry name" value="FAD/NAD(P)-binding domain"/>
    <property type="match status" value="1"/>
</dbReference>
<accession>A0A2S8G4Y3</accession>
<dbReference type="GO" id="GO:0016491">
    <property type="term" value="F:oxidoreductase activity"/>
    <property type="evidence" value="ECO:0007669"/>
    <property type="project" value="UniProtKB-KW"/>
</dbReference>
<evidence type="ECO:0000256" key="3">
    <source>
        <dbReference type="PIRSR" id="PIRSR601613-1"/>
    </source>
</evidence>
<dbReference type="PRINTS" id="PR00757">
    <property type="entry name" value="AMINEOXDASEF"/>
</dbReference>
<dbReference type="PANTHER" id="PTHR42923:SF17">
    <property type="entry name" value="AMINE OXIDASE DOMAIN-CONTAINING PROTEIN"/>
    <property type="match status" value="1"/>
</dbReference>
<gene>
    <name evidence="5" type="ORF">C5Y83_01845</name>
</gene>
<dbReference type="Proteomes" id="UP000238322">
    <property type="component" value="Unassembled WGS sequence"/>
</dbReference>
<dbReference type="AlphaFoldDB" id="A0A2S8G4Y3"/>
<sequence>MNRLRIAVIGGGISGNLVARLLHDDHDVTLFEAANYPGGHSNTVTCEVEGQPYDVDTGFMVFNDRTYPNFIRLLDILGVEAQDSDMSFSVRCEASKLEYQGSSLRGLFPSWKNVVSPAYLKMLRDILRFNQAGTDAVAKDNLADTETVGDFLQRCGVGKMFREKYLLPMAAAIWSASPQQILNFPAQFFLGFCDNHGLMAIRNRPQWRTIVGGSKTYVRKLLEPLAHRVRLNCPIQQVRREEEQIKVLTKAGELYDFDRVIFASHADQTLKMLEYATPLERELLGRFPYQANDAVLHTDTSLLPTHRHAWASWNYFIPANNQSTANVTYDLSRLQKVPSPKPILLSLNATDRIDPAKILDRFNYEHPAYNQHSFAAQKCLSEIQGNHLTYFCGAWCGYGFHEDGVKSALAVAQHFDKNLDTCAAASTKDASTTHDIRPSSTTLNTA</sequence>
<evidence type="ECO:0000256" key="2">
    <source>
        <dbReference type="ARBA" id="ARBA00023002"/>
    </source>
</evidence>
<dbReference type="InterPro" id="IPR036188">
    <property type="entry name" value="FAD/NAD-bd_sf"/>
</dbReference>
<comment type="cofactor">
    <cofactor evidence="1">
        <name>FAD</name>
        <dbReference type="ChEBI" id="CHEBI:57692"/>
    </cofactor>
</comment>
<dbReference type="InterPro" id="IPR002937">
    <property type="entry name" value="Amino_oxidase"/>
</dbReference>
<dbReference type="InterPro" id="IPR001613">
    <property type="entry name" value="Flavin_amine_oxidase"/>
</dbReference>
<protein>
    <submittedName>
        <fullName evidence="5">FAD-dependent oxidoreductase</fullName>
    </submittedName>
</protein>
<dbReference type="EMBL" id="PUHY01000004">
    <property type="protein sequence ID" value="PQO39512.1"/>
    <property type="molecule type" value="Genomic_DNA"/>
</dbReference>
<keyword evidence="2" id="KW-0560">Oxidoreductase</keyword>
<reference evidence="5 6" key="1">
    <citation type="submission" date="2018-02" db="EMBL/GenBank/DDBJ databases">
        <title>Comparative genomes isolates from brazilian mangrove.</title>
        <authorList>
            <person name="Araujo J.E."/>
            <person name="Taketani R.G."/>
            <person name="Silva M.C.P."/>
            <person name="Loureco M.V."/>
            <person name="Andreote F.D."/>
        </authorList>
    </citation>
    <scope>NUCLEOTIDE SEQUENCE [LARGE SCALE GENOMIC DNA]</scope>
    <source>
        <strain evidence="5 6">Hex-1 MGV</strain>
    </source>
</reference>
<feature type="binding site" evidence="3">
    <location>
        <position position="14"/>
    </location>
    <ligand>
        <name>FAD</name>
        <dbReference type="ChEBI" id="CHEBI:57692"/>
    </ligand>
</feature>
<proteinExistence type="predicted"/>
<feature type="domain" description="Amine oxidase" evidence="4">
    <location>
        <begin position="20"/>
        <end position="270"/>
    </location>
</feature>
<evidence type="ECO:0000313" key="6">
    <source>
        <dbReference type="Proteomes" id="UP000238322"/>
    </source>
</evidence>
<dbReference type="RefSeq" id="WP_105327949.1">
    <property type="nucleotide sequence ID" value="NZ_PUHY01000004.1"/>
</dbReference>
<evidence type="ECO:0000256" key="1">
    <source>
        <dbReference type="ARBA" id="ARBA00001974"/>
    </source>
</evidence>
<organism evidence="5 6">
    <name type="scientific">Blastopirellula marina</name>
    <dbReference type="NCBI Taxonomy" id="124"/>
    <lineage>
        <taxon>Bacteria</taxon>
        <taxon>Pseudomonadati</taxon>
        <taxon>Planctomycetota</taxon>
        <taxon>Planctomycetia</taxon>
        <taxon>Pirellulales</taxon>
        <taxon>Pirellulaceae</taxon>
        <taxon>Blastopirellula</taxon>
    </lineage>
</organism>
<dbReference type="InterPro" id="IPR050464">
    <property type="entry name" value="Zeta_carotene_desat/Oxidored"/>
</dbReference>
<dbReference type="OrthoDB" id="20837at2"/>